<dbReference type="AlphaFoldDB" id="A0A931J0C6"/>
<dbReference type="InterPro" id="IPR012899">
    <property type="entry name" value="LTXXQ"/>
</dbReference>
<organism evidence="7 8">
    <name type="scientific">Inhella proteolytica</name>
    <dbReference type="NCBI Taxonomy" id="2795029"/>
    <lineage>
        <taxon>Bacteria</taxon>
        <taxon>Pseudomonadati</taxon>
        <taxon>Pseudomonadota</taxon>
        <taxon>Betaproteobacteria</taxon>
        <taxon>Burkholderiales</taxon>
        <taxon>Sphaerotilaceae</taxon>
        <taxon>Inhella</taxon>
    </lineage>
</organism>
<dbReference type="Pfam" id="PF13801">
    <property type="entry name" value="Metal_resist"/>
    <property type="match status" value="1"/>
</dbReference>
<feature type="chain" id="PRO_5036792515" evidence="6">
    <location>
        <begin position="28"/>
        <end position="162"/>
    </location>
</feature>
<dbReference type="RefSeq" id="WP_198109380.1">
    <property type="nucleotide sequence ID" value="NZ_JAEDAK010000001.1"/>
</dbReference>
<dbReference type="Proteomes" id="UP000613266">
    <property type="component" value="Unassembled WGS sequence"/>
</dbReference>
<evidence type="ECO:0000256" key="6">
    <source>
        <dbReference type="SAM" id="SignalP"/>
    </source>
</evidence>
<feature type="compositionally biased region" description="Basic and acidic residues" evidence="5">
    <location>
        <begin position="132"/>
        <end position="162"/>
    </location>
</feature>
<dbReference type="PANTHER" id="PTHR38102">
    <property type="entry name" value="PERIPLASMIC CHAPERONE SPY"/>
    <property type="match status" value="1"/>
</dbReference>
<dbReference type="InterPro" id="IPR025961">
    <property type="entry name" value="Metal_resist"/>
</dbReference>
<reference evidence="7" key="1">
    <citation type="submission" date="2020-12" db="EMBL/GenBank/DDBJ databases">
        <title>The genome sequence of Inhella sp. 1Y17.</title>
        <authorList>
            <person name="Liu Y."/>
        </authorList>
    </citation>
    <scope>NUCLEOTIDE SEQUENCE</scope>
    <source>
        <strain evidence="7">1Y17</strain>
    </source>
</reference>
<evidence type="ECO:0000256" key="3">
    <source>
        <dbReference type="ARBA" id="ARBA00022729"/>
    </source>
</evidence>
<evidence type="ECO:0000256" key="2">
    <source>
        <dbReference type="ARBA" id="ARBA00008441"/>
    </source>
</evidence>
<dbReference type="PIRSF" id="PIRSF034445">
    <property type="entry name" value="CpxP_Spy"/>
    <property type="match status" value="1"/>
</dbReference>
<dbReference type="GO" id="GO:0030288">
    <property type="term" value="C:outer membrane-bounded periplasmic space"/>
    <property type="evidence" value="ECO:0007669"/>
    <property type="project" value="TreeGrafter"/>
</dbReference>
<dbReference type="CDD" id="cd09916">
    <property type="entry name" value="CpxP_like"/>
    <property type="match status" value="1"/>
</dbReference>
<dbReference type="GO" id="GO:0051082">
    <property type="term" value="F:unfolded protein binding"/>
    <property type="evidence" value="ECO:0007669"/>
    <property type="project" value="TreeGrafter"/>
</dbReference>
<evidence type="ECO:0000313" key="8">
    <source>
        <dbReference type="Proteomes" id="UP000613266"/>
    </source>
</evidence>
<evidence type="ECO:0000313" key="7">
    <source>
        <dbReference type="EMBL" id="MBH9575785.1"/>
    </source>
</evidence>
<feature type="region of interest" description="Disordered" evidence="5">
    <location>
        <begin position="131"/>
        <end position="162"/>
    </location>
</feature>
<comment type="similarity">
    <text evidence="2">Belongs to the CpxP/Spy family.</text>
</comment>
<evidence type="ECO:0000256" key="4">
    <source>
        <dbReference type="ARBA" id="ARBA00022764"/>
    </source>
</evidence>
<feature type="signal peptide" evidence="6">
    <location>
        <begin position="1"/>
        <end position="27"/>
    </location>
</feature>
<comment type="caution">
    <text evidence="7">The sequence shown here is derived from an EMBL/GenBank/DDBJ whole genome shotgun (WGS) entry which is preliminary data.</text>
</comment>
<sequence>MQSSLSLKSLVLAVGLVLSAAAPAVFAMPHGGGPRGGMPGMELMHALDDVGASDAQRQQIREIFKTAREDLRSQREQGQALHKQMLQAFGAANVDANAVEALRKQQLALHDAASQRMTRAMVEAARVLSPEQRAKLTEKMGKRMERMQERMQERSRGHDRNG</sequence>
<comment type="subcellular location">
    <subcellularLocation>
        <location evidence="1">Periplasm</location>
    </subcellularLocation>
</comment>
<gene>
    <name evidence="7" type="ORF">I7X39_02600</name>
</gene>
<protein>
    <submittedName>
        <fullName evidence="7">Spy/CpxP family protein refolding chaperone</fullName>
    </submittedName>
</protein>
<keyword evidence="8" id="KW-1185">Reference proteome</keyword>
<name>A0A931J0C6_9BURK</name>
<evidence type="ECO:0000256" key="5">
    <source>
        <dbReference type="SAM" id="MobiDB-lite"/>
    </source>
</evidence>
<dbReference type="PANTHER" id="PTHR38102:SF1">
    <property type="entry name" value="PERIPLASMIC CHAPERONE SPY"/>
    <property type="match status" value="1"/>
</dbReference>
<keyword evidence="4" id="KW-0574">Periplasm</keyword>
<keyword evidence="3 6" id="KW-0732">Signal</keyword>
<dbReference type="Gene3D" id="1.20.120.1490">
    <property type="match status" value="1"/>
</dbReference>
<evidence type="ECO:0000256" key="1">
    <source>
        <dbReference type="ARBA" id="ARBA00004418"/>
    </source>
</evidence>
<dbReference type="EMBL" id="JAEDAK010000001">
    <property type="protein sequence ID" value="MBH9575785.1"/>
    <property type="molecule type" value="Genomic_DNA"/>
</dbReference>
<accession>A0A931J0C6</accession>
<proteinExistence type="inferred from homology"/>
<dbReference type="InterPro" id="IPR052211">
    <property type="entry name" value="Cpx_auxiliary_protein"/>
</dbReference>